<proteinExistence type="predicted"/>
<sequence>MSMLIKGLARGVTAGAAGTTALNAASGLDAFVRARPASDAPQRLVAELAGDADVSVPGNRKQRRRRVEALGPLSGTATGLALGALAGGLRAAGLRLPTVVGGPLLAVVAMLATDGPLALTGVSDPREWTGADWAADVLPHLAYGVTTHRTLVALTPGEERPARLTTLARAAALGAASGARSSAGVTALALTSCRDDPGAVAKRLGSSAGKVASGVLALGEAVADKHPATPERTAPQGTAPRVLLGATAAGGVAVREGDDPDLPALIGALAAIGATLAGLRLRTAAHHRFGTDLPGALAEDVVAAVLGWLGARRSRSTPGE</sequence>
<evidence type="ECO:0000313" key="1">
    <source>
        <dbReference type="EMBL" id="MEA5360972.1"/>
    </source>
</evidence>
<evidence type="ECO:0008006" key="3">
    <source>
        <dbReference type="Google" id="ProtNLM"/>
    </source>
</evidence>
<dbReference type="Proteomes" id="UP001304298">
    <property type="component" value="Unassembled WGS sequence"/>
</dbReference>
<gene>
    <name evidence="1" type="ORF">VA596_15600</name>
</gene>
<organism evidence="1 2">
    <name type="scientific">Amycolatopsis heterodermiae</name>
    <dbReference type="NCBI Taxonomy" id="3110235"/>
    <lineage>
        <taxon>Bacteria</taxon>
        <taxon>Bacillati</taxon>
        <taxon>Actinomycetota</taxon>
        <taxon>Actinomycetes</taxon>
        <taxon>Pseudonocardiales</taxon>
        <taxon>Pseudonocardiaceae</taxon>
        <taxon>Amycolatopsis</taxon>
    </lineage>
</organism>
<keyword evidence="2" id="KW-1185">Reference proteome</keyword>
<comment type="caution">
    <text evidence="1">The sequence shown here is derived from an EMBL/GenBank/DDBJ whole genome shotgun (WGS) entry which is preliminary data.</text>
</comment>
<accession>A0ABU5R448</accession>
<protein>
    <recommendedName>
        <fullName evidence="3">DUF4126 domain-containing protein</fullName>
    </recommendedName>
</protein>
<name>A0ABU5R448_9PSEU</name>
<dbReference type="EMBL" id="JAYFSI010000002">
    <property type="protein sequence ID" value="MEA5360972.1"/>
    <property type="molecule type" value="Genomic_DNA"/>
</dbReference>
<evidence type="ECO:0000313" key="2">
    <source>
        <dbReference type="Proteomes" id="UP001304298"/>
    </source>
</evidence>
<reference evidence="1 2" key="1">
    <citation type="submission" date="2023-12" db="EMBL/GenBank/DDBJ databases">
        <title>Amycolatopsis sp. V23-08.</title>
        <authorList>
            <person name="Somphong A."/>
        </authorList>
    </citation>
    <scope>NUCLEOTIDE SEQUENCE [LARGE SCALE GENOMIC DNA]</scope>
    <source>
        <strain evidence="1 2">V23-08</strain>
    </source>
</reference>
<dbReference type="RefSeq" id="WP_323327580.1">
    <property type="nucleotide sequence ID" value="NZ_JAYFSI010000002.1"/>
</dbReference>